<evidence type="ECO:0000313" key="3">
    <source>
        <dbReference type="Proteomes" id="UP000029736"/>
    </source>
</evidence>
<keyword evidence="3" id="KW-1185">Reference proteome</keyword>
<sequence length="312" mass="35440">MRLFSYLLPVLLLLTGCADSSSTDTETATTEPTDTIAPAIVRQAPRPECPVPGKVLSGNTYNSPAQELYLAIVADSTTYDEKLGDSHRKLIVFNSSNCERLLEQTLPVDRSADFHYQIADINYNSAVQQLAIRGTTHFFLFDLEGRQLSGPFQPQFKSERYGVDAQSGNIQHLEMWESYLIGYVQDYGAFVFRLDDGESPGPVFPAAEYQDEIEAYHQAFLLPSDQGTQVLMPSYDRRDRLFRINPVFERPIALQPQDGLTAQENRFLLLREDSTNERAIVIDLKNREQAELPSDIQWKSDEDVLDWMKVMQ</sequence>
<dbReference type="EMBL" id="JPOS01000004">
    <property type="protein sequence ID" value="KGE89598.1"/>
    <property type="molecule type" value="Genomic_DNA"/>
</dbReference>
<evidence type="ECO:0000313" key="2">
    <source>
        <dbReference type="EMBL" id="KGE89598.1"/>
    </source>
</evidence>
<name>A0A098SD76_9BACT</name>
<dbReference type="OrthoDB" id="1492855at2"/>
<feature type="chain" id="PRO_5001948178" description="Lipoprotein" evidence="1">
    <location>
        <begin position="21"/>
        <end position="312"/>
    </location>
</feature>
<evidence type="ECO:0000256" key="1">
    <source>
        <dbReference type="SAM" id="SignalP"/>
    </source>
</evidence>
<organism evidence="2 3">
    <name type="scientific">Phaeodactylibacter xiamenensis</name>
    <dbReference type="NCBI Taxonomy" id="1524460"/>
    <lineage>
        <taxon>Bacteria</taxon>
        <taxon>Pseudomonadati</taxon>
        <taxon>Bacteroidota</taxon>
        <taxon>Saprospiria</taxon>
        <taxon>Saprospirales</taxon>
        <taxon>Haliscomenobacteraceae</taxon>
        <taxon>Phaeodactylibacter</taxon>
    </lineage>
</organism>
<dbReference type="RefSeq" id="WP_044216147.1">
    <property type="nucleotide sequence ID" value="NZ_JBKAGJ010000005.1"/>
</dbReference>
<feature type="signal peptide" evidence="1">
    <location>
        <begin position="1"/>
        <end position="20"/>
    </location>
</feature>
<accession>A0A098SD76</accession>
<gene>
    <name evidence="2" type="ORF">IX84_02175</name>
</gene>
<comment type="caution">
    <text evidence="2">The sequence shown here is derived from an EMBL/GenBank/DDBJ whole genome shotgun (WGS) entry which is preliminary data.</text>
</comment>
<protein>
    <recommendedName>
        <fullName evidence="4">Lipoprotein</fullName>
    </recommendedName>
</protein>
<dbReference type="AlphaFoldDB" id="A0A098SD76"/>
<reference evidence="2 3" key="1">
    <citation type="journal article" date="2014" name="Int. J. Syst. Evol. Microbiol.">
        <title>Phaeodactylibacter xiamenensis gen. nov., sp. nov., a member of the family Saprospiraceae isolated from the marine alga Phaeodactylum tricornutum.</title>
        <authorList>
            <person name="Chen Z.Jr."/>
            <person name="Lei X."/>
            <person name="Lai Q."/>
            <person name="Li Y."/>
            <person name="Zhang B."/>
            <person name="Zhang J."/>
            <person name="Zhang H."/>
            <person name="Yang L."/>
            <person name="Zheng W."/>
            <person name="Tian Y."/>
            <person name="Yu Z."/>
            <person name="Xu H.Jr."/>
            <person name="Zheng T."/>
        </authorList>
    </citation>
    <scope>NUCLEOTIDE SEQUENCE [LARGE SCALE GENOMIC DNA]</scope>
    <source>
        <strain evidence="2 3">KD52</strain>
    </source>
</reference>
<keyword evidence="1" id="KW-0732">Signal</keyword>
<dbReference type="Proteomes" id="UP000029736">
    <property type="component" value="Unassembled WGS sequence"/>
</dbReference>
<evidence type="ECO:0008006" key="4">
    <source>
        <dbReference type="Google" id="ProtNLM"/>
    </source>
</evidence>
<dbReference type="PROSITE" id="PS51257">
    <property type="entry name" value="PROKAR_LIPOPROTEIN"/>
    <property type="match status" value="1"/>
</dbReference>
<proteinExistence type="predicted"/>